<reference evidence="1" key="3">
    <citation type="submission" date="2022-06" db="UniProtKB">
        <authorList>
            <consortium name="EnsemblPlants"/>
        </authorList>
    </citation>
    <scope>IDENTIFICATION</scope>
</reference>
<name>A0A8R7P238_TRIUA</name>
<accession>A0A8R7P238</accession>
<dbReference type="AlphaFoldDB" id="A0A8R7P238"/>
<organism evidence="1 2">
    <name type="scientific">Triticum urartu</name>
    <name type="common">Red wild einkorn</name>
    <name type="synonym">Crithodium urartu</name>
    <dbReference type="NCBI Taxonomy" id="4572"/>
    <lineage>
        <taxon>Eukaryota</taxon>
        <taxon>Viridiplantae</taxon>
        <taxon>Streptophyta</taxon>
        <taxon>Embryophyta</taxon>
        <taxon>Tracheophyta</taxon>
        <taxon>Spermatophyta</taxon>
        <taxon>Magnoliopsida</taxon>
        <taxon>Liliopsida</taxon>
        <taxon>Poales</taxon>
        <taxon>Poaceae</taxon>
        <taxon>BOP clade</taxon>
        <taxon>Pooideae</taxon>
        <taxon>Triticodae</taxon>
        <taxon>Triticeae</taxon>
        <taxon>Triticinae</taxon>
        <taxon>Triticum</taxon>
    </lineage>
</organism>
<reference evidence="2" key="1">
    <citation type="journal article" date="2013" name="Nature">
        <title>Draft genome of the wheat A-genome progenitor Triticum urartu.</title>
        <authorList>
            <person name="Ling H.Q."/>
            <person name="Zhao S."/>
            <person name="Liu D."/>
            <person name="Wang J."/>
            <person name="Sun H."/>
            <person name="Zhang C."/>
            <person name="Fan H."/>
            <person name="Li D."/>
            <person name="Dong L."/>
            <person name="Tao Y."/>
            <person name="Gao C."/>
            <person name="Wu H."/>
            <person name="Li Y."/>
            <person name="Cui Y."/>
            <person name="Guo X."/>
            <person name="Zheng S."/>
            <person name="Wang B."/>
            <person name="Yu K."/>
            <person name="Liang Q."/>
            <person name="Yang W."/>
            <person name="Lou X."/>
            <person name="Chen J."/>
            <person name="Feng M."/>
            <person name="Jian J."/>
            <person name="Zhang X."/>
            <person name="Luo G."/>
            <person name="Jiang Y."/>
            <person name="Liu J."/>
            <person name="Wang Z."/>
            <person name="Sha Y."/>
            <person name="Zhang B."/>
            <person name="Wu H."/>
            <person name="Tang D."/>
            <person name="Shen Q."/>
            <person name="Xue P."/>
            <person name="Zou S."/>
            <person name="Wang X."/>
            <person name="Liu X."/>
            <person name="Wang F."/>
            <person name="Yang Y."/>
            <person name="An X."/>
            <person name="Dong Z."/>
            <person name="Zhang K."/>
            <person name="Zhang X."/>
            <person name="Luo M.C."/>
            <person name="Dvorak J."/>
            <person name="Tong Y."/>
            <person name="Wang J."/>
            <person name="Yang H."/>
            <person name="Li Z."/>
            <person name="Wang D."/>
            <person name="Zhang A."/>
            <person name="Wang J."/>
        </authorList>
    </citation>
    <scope>NUCLEOTIDE SEQUENCE</scope>
    <source>
        <strain evidence="2">cv. G1812</strain>
    </source>
</reference>
<evidence type="ECO:0000313" key="2">
    <source>
        <dbReference type="Proteomes" id="UP000015106"/>
    </source>
</evidence>
<dbReference type="EnsemblPlants" id="TuG1812G0100001205.01.T01">
    <property type="protein sequence ID" value="TuG1812G0100001205.01.T01.cds401033"/>
    <property type="gene ID" value="TuG1812G0100001205.01"/>
</dbReference>
<dbReference type="Proteomes" id="UP000015106">
    <property type="component" value="Chromosome 1"/>
</dbReference>
<protein>
    <submittedName>
        <fullName evidence="1">Uncharacterized protein</fullName>
    </submittedName>
</protein>
<evidence type="ECO:0000313" key="1">
    <source>
        <dbReference type="EnsemblPlants" id="TuG1812G0100001205.01.T01.cds401033"/>
    </source>
</evidence>
<dbReference type="Gramene" id="TuG1812G0100001205.01.T01">
    <property type="protein sequence ID" value="TuG1812G0100001205.01.T01.cds401033"/>
    <property type="gene ID" value="TuG1812G0100001205.01"/>
</dbReference>
<keyword evidence="2" id="KW-1185">Reference proteome</keyword>
<proteinExistence type="predicted"/>
<sequence>MRLCLPKVRTMHTVESYIKYSCLTKYSASFFCRCSVKKSLLLATMCGSLAISWGATGSGTRL</sequence>
<reference evidence="1" key="2">
    <citation type="submission" date="2018-03" db="EMBL/GenBank/DDBJ databases">
        <title>The Triticum urartu genome reveals the dynamic nature of wheat genome evolution.</title>
        <authorList>
            <person name="Ling H."/>
            <person name="Ma B."/>
            <person name="Shi X."/>
            <person name="Liu H."/>
            <person name="Dong L."/>
            <person name="Sun H."/>
            <person name="Cao Y."/>
            <person name="Gao Q."/>
            <person name="Zheng S."/>
            <person name="Li Y."/>
            <person name="Yu Y."/>
            <person name="Du H."/>
            <person name="Qi M."/>
            <person name="Li Y."/>
            <person name="Yu H."/>
            <person name="Cui Y."/>
            <person name="Wang N."/>
            <person name="Chen C."/>
            <person name="Wu H."/>
            <person name="Zhao Y."/>
            <person name="Zhang J."/>
            <person name="Li Y."/>
            <person name="Zhou W."/>
            <person name="Zhang B."/>
            <person name="Hu W."/>
            <person name="Eijk M."/>
            <person name="Tang J."/>
            <person name="Witsenboer H."/>
            <person name="Zhao S."/>
            <person name="Li Z."/>
            <person name="Zhang A."/>
            <person name="Wang D."/>
            <person name="Liang C."/>
        </authorList>
    </citation>
    <scope>NUCLEOTIDE SEQUENCE [LARGE SCALE GENOMIC DNA]</scope>
    <source>
        <strain evidence="1">cv. G1812</strain>
    </source>
</reference>